<keyword evidence="7" id="KW-0811">Translocation</keyword>
<evidence type="ECO:0000256" key="11">
    <source>
        <dbReference type="ARBA" id="ARBA00030250"/>
    </source>
</evidence>
<dbReference type="InterPro" id="IPR007846">
    <property type="entry name" value="RRM_NUP35_dom"/>
</dbReference>
<dbReference type="Gene3D" id="3.30.70.330">
    <property type="match status" value="1"/>
</dbReference>
<dbReference type="InterPro" id="IPR012677">
    <property type="entry name" value="Nucleotide-bd_a/b_plait_sf"/>
</dbReference>
<gene>
    <name evidence="13" type="ORF">PACLA_8A084215</name>
</gene>
<dbReference type="GO" id="GO:0044615">
    <property type="term" value="C:nuclear pore nuclear basket"/>
    <property type="evidence" value="ECO:0007669"/>
    <property type="project" value="TreeGrafter"/>
</dbReference>
<feature type="region of interest" description="Disordered" evidence="12">
    <location>
        <begin position="112"/>
        <end position="131"/>
    </location>
</feature>
<dbReference type="GO" id="GO:0051028">
    <property type="term" value="P:mRNA transport"/>
    <property type="evidence" value="ECO:0007669"/>
    <property type="project" value="UniProtKB-UniRule"/>
</dbReference>
<evidence type="ECO:0000256" key="4">
    <source>
        <dbReference type="ARBA" id="ARBA00022448"/>
    </source>
</evidence>
<protein>
    <recommendedName>
        <fullName evidence="3">Nucleoporin NUP35</fullName>
    </recommendedName>
    <alternativeName>
        <fullName evidence="11">35 kDa nucleoporin</fullName>
    </alternativeName>
    <alternativeName>
        <fullName evidence="10">Nucleoporin NUP53</fullName>
    </alternativeName>
</protein>
<dbReference type="Pfam" id="PF05172">
    <property type="entry name" value="RRM_Nup35"/>
    <property type="match status" value="1"/>
</dbReference>
<proteinExistence type="inferred from homology"/>
<dbReference type="Proteomes" id="UP001152795">
    <property type="component" value="Unassembled WGS sequence"/>
</dbReference>
<dbReference type="InterPro" id="IPR035979">
    <property type="entry name" value="RBD_domain_sf"/>
</dbReference>
<dbReference type="GO" id="GO:0031965">
    <property type="term" value="C:nuclear membrane"/>
    <property type="evidence" value="ECO:0007669"/>
    <property type="project" value="InterPro"/>
</dbReference>
<evidence type="ECO:0000256" key="12">
    <source>
        <dbReference type="SAM" id="MobiDB-lite"/>
    </source>
</evidence>
<dbReference type="InterPro" id="IPR017389">
    <property type="entry name" value="Nucleoporin_NUP53"/>
</dbReference>
<evidence type="ECO:0000313" key="14">
    <source>
        <dbReference type="Proteomes" id="UP001152795"/>
    </source>
</evidence>
<accession>A0A6S7J3R2</accession>
<dbReference type="EMBL" id="CACRXK020013333">
    <property type="protein sequence ID" value="CAB4024967.1"/>
    <property type="molecule type" value="Genomic_DNA"/>
</dbReference>
<keyword evidence="9" id="KW-0539">Nucleus</keyword>
<feature type="region of interest" description="Disordered" evidence="12">
    <location>
        <begin position="297"/>
        <end position="322"/>
    </location>
</feature>
<dbReference type="OrthoDB" id="3365060at2759"/>
<keyword evidence="4" id="KW-0813">Transport</keyword>
<feature type="compositionally biased region" description="Low complexity" evidence="12">
    <location>
        <begin position="303"/>
        <end position="316"/>
    </location>
</feature>
<evidence type="ECO:0000256" key="6">
    <source>
        <dbReference type="ARBA" id="ARBA00022927"/>
    </source>
</evidence>
<dbReference type="GO" id="GO:0006607">
    <property type="term" value="P:NLS-bearing protein import into nucleus"/>
    <property type="evidence" value="ECO:0007669"/>
    <property type="project" value="TreeGrafter"/>
</dbReference>
<organism evidence="13 14">
    <name type="scientific">Paramuricea clavata</name>
    <name type="common">Red gorgonian</name>
    <name type="synonym">Violescent sea-whip</name>
    <dbReference type="NCBI Taxonomy" id="317549"/>
    <lineage>
        <taxon>Eukaryota</taxon>
        <taxon>Metazoa</taxon>
        <taxon>Cnidaria</taxon>
        <taxon>Anthozoa</taxon>
        <taxon>Octocorallia</taxon>
        <taxon>Malacalcyonacea</taxon>
        <taxon>Plexauridae</taxon>
        <taxon>Paramuricea</taxon>
    </lineage>
</organism>
<evidence type="ECO:0000256" key="7">
    <source>
        <dbReference type="ARBA" id="ARBA00023010"/>
    </source>
</evidence>
<dbReference type="PIRSF" id="PIRSF038119">
    <property type="entry name" value="Nucleoporin_NUP53"/>
    <property type="match status" value="1"/>
</dbReference>
<feature type="region of interest" description="Disordered" evidence="12">
    <location>
        <begin position="1"/>
        <end position="106"/>
    </location>
</feature>
<dbReference type="PANTHER" id="PTHR21527:SF6">
    <property type="entry name" value="NUCLEOPORIN NUP35"/>
    <property type="match status" value="1"/>
</dbReference>
<evidence type="ECO:0000256" key="5">
    <source>
        <dbReference type="ARBA" id="ARBA00022816"/>
    </source>
</evidence>
<dbReference type="GO" id="GO:0006999">
    <property type="term" value="P:nuclear pore organization"/>
    <property type="evidence" value="ECO:0007669"/>
    <property type="project" value="TreeGrafter"/>
</dbReference>
<dbReference type="PANTHER" id="PTHR21527">
    <property type="entry name" value="NUCLEOPORIN NUP35"/>
    <property type="match status" value="1"/>
</dbReference>
<dbReference type="CDD" id="cd12722">
    <property type="entry name" value="RRM_Nup53"/>
    <property type="match status" value="1"/>
</dbReference>
<evidence type="ECO:0000256" key="10">
    <source>
        <dbReference type="ARBA" id="ARBA00029997"/>
    </source>
</evidence>
<keyword evidence="6" id="KW-0653">Protein transport</keyword>
<dbReference type="GO" id="GO:0044613">
    <property type="term" value="C:nuclear pore central transport channel"/>
    <property type="evidence" value="ECO:0007669"/>
    <property type="project" value="TreeGrafter"/>
</dbReference>
<feature type="compositionally biased region" description="Polar residues" evidence="12">
    <location>
        <begin position="1"/>
        <end position="17"/>
    </location>
</feature>
<evidence type="ECO:0000313" key="13">
    <source>
        <dbReference type="EMBL" id="CAB4024967.1"/>
    </source>
</evidence>
<evidence type="ECO:0000256" key="3">
    <source>
        <dbReference type="ARBA" id="ARBA00016439"/>
    </source>
</evidence>
<keyword evidence="14" id="KW-1185">Reference proteome</keyword>
<reference evidence="13" key="1">
    <citation type="submission" date="2020-04" db="EMBL/GenBank/DDBJ databases">
        <authorList>
            <person name="Alioto T."/>
            <person name="Alioto T."/>
            <person name="Gomez Garrido J."/>
        </authorList>
    </citation>
    <scope>NUCLEOTIDE SEQUENCE</scope>
    <source>
        <strain evidence="13">A484AB</strain>
    </source>
</reference>
<comment type="caution">
    <text evidence="13">The sequence shown here is derived from an EMBL/GenBank/DDBJ whole genome shotgun (WGS) entry which is preliminary data.</text>
</comment>
<dbReference type="AlphaFoldDB" id="A0A6S7J3R2"/>
<comment type="similarity">
    <text evidence="2">Belongs to the Nup35 family.</text>
</comment>
<feature type="non-terminal residue" evidence="13">
    <location>
        <position position="1"/>
    </location>
</feature>
<keyword evidence="5" id="KW-0509">mRNA transport</keyword>
<comment type="subcellular location">
    <subcellularLocation>
        <location evidence="1">Nucleus</location>
        <location evidence="1">Nuclear pore complex</location>
    </subcellularLocation>
</comment>
<evidence type="ECO:0000256" key="8">
    <source>
        <dbReference type="ARBA" id="ARBA00023132"/>
    </source>
</evidence>
<dbReference type="PROSITE" id="PS51472">
    <property type="entry name" value="RRM_NUP35"/>
    <property type="match status" value="1"/>
</dbReference>
<dbReference type="SUPFAM" id="SSF54928">
    <property type="entry name" value="RNA-binding domain, RBD"/>
    <property type="match status" value="1"/>
</dbReference>
<feature type="compositionally biased region" description="Low complexity" evidence="12">
    <location>
        <begin position="18"/>
        <end position="35"/>
    </location>
</feature>
<name>A0A6S7J3R2_PARCT</name>
<keyword evidence="8" id="KW-0906">Nuclear pore complex</keyword>
<dbReference type="GO" id="GO:0003676">
    <property type="term" value="F:nucleic acid binding"/>
    <property type="evidence" value="ECO:0007669"/>
    <property type="project" value="InterPro"/>
</dbReference>
<sequence length="336" mass="36423">MDSSFSRVPSTGLQLTPTSRGGSMMGQTGSMSFGTPSHGQNTSSYLPGYLLGGHTPSQMSHSHDMSYGQSSRNRSPGKMKSWSPSRSGGQIYGSHGKSSANRDRKDVGQIRHTISEGHTPKSLRGKAPPVADLFNDTSPTQSPMRRENQHMDVHMVTLASQTNSPSHRSRHSTTDFREHLLSPSRKPISSPAQIDPFYSQGESITTNETLDECSITAFGFPPSASSFLLQQFSQYGSILKHEVASSGNWMHIKYQSKLQAKKALSKNGKIFGNNMMVGVKQCIDKSFMFETGKENLPTSATTSLSVSSDVAAPSPSRKTPIRPLTAAYQAASSDIE</sequence>
<evidence type="ECO:0000256" key="2">
    <source>
        <dbReference type="ARBA" id="ARBA00009454"/>
    </source>
</evidence>
<evidence type="ECO:0000256" key="9">
    <source>
        <dbReference type="ARBA" id="ARBA00023242"/>
    </source>
</evidence>
<dbReference type="FunFam" id="3.30.70.330:FF:000095">
    <property type="entry name" value="Putative Nucleoporin NUP53"/>
    <property type="match status" value="1"/>
</dbReference>
<dbReference type="GO" id="GO:0005543">
    <property type="term" value="F:phospholipid binding"/>
    <property type="evidence" value="ECO:0007669"/>
    <property type="project" value="TreeGrafter"/>
</dbReference>
<evidence type="ECO:0000256" key="1">
    <source>
        <dbReference type="ARBA" id="ARBA00004567"/>
    </source>
</evidence>
<dbReference type="GO" id="GO:0017056">
    <property type="term" value="F:structural constituent of nuclear pore"/>
    <property type="evidence" value="ECO:0007669"/>
    <property type="project" value="InterPro"/>
</dbReference>